<keyword evidence="4" id="KW-0862">Zinc</keyword>
<dbReference type="PANTHER" id="PTHR30096:SF0">
    <property type="entry name" value="4,5-DOPA DIOXYGENASE EXTRADIOL-LIKE PROTEIN"/>
    <property type="match status" value="1"/>
</dbReference>
<dbReference type="Proteomes" id="UP000054321">
    <property type="component" value="Unassembled WGS sequence"/>
</dbReference>
<dbReference type="PANTHER" id="PTHR30096">
    <property type="entry name" value="4,5-DOPA DIOXYGENASE EXTRADIOL-LIKE PROTEIN"/>
    <property type="match status" value="1"/>
</dbReference>
<comment type="similarity">
    <text evidence="2">Belongs to the DODA-type extradiol aromatic ring-opening dioxygenase family.</text>
</comment>
<name>A0A0C3C3D0_OIDMZ</name>
<dbReference type="CDD" id="cd07363">
    <property type="entry name" value="45_DOPA_Dioxygenase"/>
    <property type="match status" value="1"/>
</dbReference>
<evidence type="ECO:0000256" key="3">
    <source>
        <dbReference type="ARBA" id="ARBA00022723"/>
    </source>
</evidence>
<dbReference type="InterPro" id="IPR014436">
    <property type="entry name" value="Extradiol_dOase_DODA"/>
</dbReference>
<dbReference type="Gene3D" id="3.40.830.10">
    <property type="entry name" value="LigB-like"/>
    <property type="match status" value="1"/>
</dbReference>
<proteinExistence type="inferred from homology"/>
<dbReference type="OrthoDB" id="7396853at2759"/>
<organism evidence="7 8">
    <name type="scientific">Oidiodendron maius (strain Zn)</name>
    <dbReference type="NCBI Taxonomy" id="913774"/>
    <lineage>
        <taxon>Eukaryota</taxon>
        <taxon>Fungi</taxon>
        <taxon>Dikarya</taxon>
        <taxon>Ascomycota</taxon>
        <taxon>Pezizomycotina</taxon>
        <taxon>Leotiomycetes</taxon>
        <taxon>Leotiomycetes incertae sedis</taxon>
        <taxon>Myxotrichaceae</taxon>
        <taxon>Oidiodendron</taxon>
    </lineage>
</organism>
<keyword evidence="3" id="KW-0479">Metal-binding</keyword>
<evidence type="ECO:0000313" key="7">
    <source>
        <dbReference type="EMBL" id="KIM93408.1"/>
    </source>
</evidence>
<dbReference type="EMBL" id="KN832895">
    <property type="protein sequence ID" value="KIM93408.1"/>
    <property type="molecule type" value="Genomic_DNA"/>
</dbReference>
<dbReference type="HOGENOM" id="CLU_046582_0_0_1"/>
<dbReference type="GO" id="GO:0008198">
    <property type="term" value="F:ferrous iron binding"/>
    <property type="evidence" value="ECO:0007669"/>
    <property type="project" value="InterPro"/>
</dbReference>
<dbReference type="SUPFAM" id="SSF53213">
    <property type="entry name" value="LigB-like"/>
    <property type="match status" value="1"/>
</dbReference>
<dbReference type="STRING" id="913774.A0A0C3C3D0"/>
<reference evidence="7 8" key="1">
    <citation type="submission" date="2014-04" db="EMBL/GenBank/DDBJ databases">
        <authorList>
            <consortium name="DOE Joint Genome Institute"/>
            <person name="Kuo A."/>
            <person name="Martino E."/>
            <person name="Perotto S."/>
            <person name="Kohler A."/>
            <person name="Nagy L.G."/>
            <person name="Floudas D."/>
            <person name="Copeland A."/>
            <person name="Barry K.W."/>
            <person name="Cichocki N."/>
            <person name="Veneault-Fourrey C."/>
            <person name="LaButti K."/>
            <person name="Lindquist E.A."/>
            <person name="Lipzen A."/>
            <person name="Lundell T."/>
            <person name="Morin E."/>
            <person name="Murat C."/>
            <person name="Sun H."/>
            <person name="Tunlid A."/>
            <person name="Henrissat B."/>
            <person name="Grigoriev I.V."/>
            <person name="Hibbett D.S."/>
            <person name="Martin F."/>
            <person name="Nordberg H.P."/>
            <person name="Cantor M.N."/>
            <person name="Hua S.X."/>
        </authorList>
    </citation>
    <scope>NUCLEOTIDE SEQUENCE [LARGE SCALE GENOMIC DNA]</scope>
    <source>
        <strain evidence="7 8">Zn</strain>
    </source>
</reference>
<reference evidence="8" key="2">
    <citation type="submission" date="2015-01" db="EMBL/GenBank/DDBJ databases">
        <title>Evolutionary Origins and Diversification of the Mycorrhizal Mutualists.</title>
        <authorList>
            <consortium name="DOE Joint Genome Institute"/>
            <consortium name="Mycorrhizal Genomics Consortium"/>
            <person name="Kohler A."/>
            <person name="Kuo A."/>
            <person name="Nagy L.G."/>
            <person name="Floudas D."/>
            <person name="Copeland A."/>
            <person name="Barry K.W."/>
            <person name="Cichocki N."/>
            <person name="Veneault-Fourrey C."/>
            <person name="LaButti K."/>
            <person name="Lindquist E.A."/>
            <person name="Lipzen A."/>
            <person name="Lundell T."/>
            <person name="Morin E."/>
            <person name="Murat C."/>
            <person name="Riley R."/>
            <person name="Ohm R."/>
            <person name="Sun H."/>
            <person name="Tunlid A."/>
            <person name="Henrissat B."/>
            <person name="Grigoriev I.V."/>
            <person name="Hibbett D.S."/>
            <person name="Martin F."/>
        </authorList>
    </citation>
    <scope>NUCLEOTIDE SEQUENCE [LARGE SCALE GENOMIC DNA]</scope>
    <source>
        <strain evidence="8">Zn</strain>
    </source>
</reference>
<gene>
    <name evidence="7" type="ORF">OIDMADRAFT_35727</name>
</gene>
<dbReference type="GO" id="GO:0008270">
    <property type="term" value="F:zinc ion binding"/>
    <property type="evidence" value="ECO:0007669"/>
    <property type="project" value="InterPro"/>
</dbReference>
<keyword evidence="5" id="KW-0560">Oxidoreductase</keyword>
<dbReference type="InterPro" id="IPR004183">
    <property type="entry name" value="Xdiol_dOase_suB"/>
</dbReference>
<feature type="domain" description="Extradiol ring-cleavage dioxygenase class III enzyme subunit B" evidence="6">
    <location>
        <begin position="27"/>
        <end position="254"/>
    </location>
</feature>
<comment type="cofactor">
    <cofactor evidence="1">
        <name>Zn(2+)</name>
        <dbReference type="ChEBI" id="CHEBI:29105"/>
    </cofactor>
</comment>
<evidence type="ECO:0000256" key="2">
    <source>
        <dbReference type="ARBA" id="ARBA00007581"/>
    </source>
</evidence>
<protein>
    <recommendedName>
        <fullName evidence="6">Extradiol ring-cleavage dioxygenase class III enzyme subunit B domain-containing protein</fullName>
    </recommendedName>
</protein>
<keyword evidence="8" id="KW-1185">Reference proteome</keyword>
<evidence type="ECO:0000256" key="1">
    <source>
        <dbReference type="ARBA" id="ARBA00001947"/>
    </source>
</evidence>
<dbReference type="PIRSF" id="PIRSF006157">
    <property type="entry name" value="Doxgns_DODA"/>
    <property type="match status" value="1"/>
</dbReference>
<evidence type="ECO:0000313" key="8">
    <source>
        <dbReference type="Proteomes" id="UP000054321"/>
    </source>
</evidence>
<dbReference type="Pfam" id="PF02900">
    <property type="entry name" value="LigB"/>
    <property type="match status" value="1"/>
</dbReference>
<sequence>MASSNKPSRGHVIACSHGAGPLVLLGADHQQPLIGVLEQERPLLDNAQGIILFTAHWETDEPTISAAAQHELLFDYPKTLPQEAFEVTYPAPGHPQLARKIEQKLEAFGFKPQLDHERGWDHGVFVPMTYLRPQADLPIVQMSVLKTQDAETHIRMGQALGSLRDEGFAIVCSGSSFHNLNEMMSSIKNKVSVPGDNHGFEAALEAAMMIPDAAVRLEKLKNWRTFPNNEFIHPPKHAEHFMPFMVAAGAGAPDMTTKGRTWNLYGADFSTYSW</sequence>
<dbReference type="GO" id="GO:0016702">
    <property type="term" value="F:oxidoreductase activity, acting on single donors with incorporation of molecular oxygen, incorporation of two atoms of oxygen"/>
    <property type="evidence" value="ECO:0007669"/>
    <property type="project" value="UniProtKB-ARBA"/>
</dbReference>
<dbReference type="AlphaFoldDB" id="A0A0C3C3D0"/>
<dbReference type="InParanoid" id="A0A0C3C3D0"/>
<evidence type="ECO:0000256" key="4">
    <source>
        <dbReference type="ARBA" id="ARBA00022833"/>
    </source>
</evidence>
<evidence type="ECO:0000259" key="6">
    <source>
        <dbReference type="Pfam" id="PF02900"/>
    </source>
</evidence>
<evidence type="ECO:0000256" key="5">
    <source>
        <dbReference type="ARBA" id="ARBA00023002"/>
    </source>
</evidence>
<accession>A0A0C3C3D0</accession>